<evidence type="ECO:0000313" key="3">
    <source>
        <dbReference type="Proteomes" id="UP000070544"/>
    </source>
</evidence>
<feature type="compositionally biased region" description="Pro residues" evidence="1">
    <location>
        <begin position="36"/>
        <end position="54"/>
    </location>
</feature>
<evidence type="ECO:0000313" key="2">
    <source>
        <dbReference type="EMBL" id="KXS16204.1"/>
    </source>
</evidence>
<reference evidence="2 3" key="1">
    <citation type="journal article" date="2015" name="Genome Biol. Evol.">
        <title>Phylogenomic analyses indicate that early fungi evolved digesting cell walls of algal ancestors of land plants.</title>
        <authorList>
            <person name="Chang Y."/>
            <person name="Wang S."/>
            <person name="Sekimoto S."/>
            <person name="Aerts A.L."/>
            <person name="Choi C."/>
            <person name="Clum A."/>
            <person name="LaButti K.M."/>
            <person name="Lindquist E.A."/>
            <person name="Yee Ngan C."/>
            <person name="Ohm R.A."/>
            <person name="Salamov A.A."/>
            <person name="Grigoriev I.V."/>
            <person name="Spatafora J.W."/>
            <person name="Berbee M.L."/>
        </authorList>
    </citation>
    <scope>NUCLEOTIDE SEQUENCE [LARGE SCALE GENOMIC DNA]</scope>
    <source>
        <strain evidence="2 3">JEL478</strain>
    </source>
</reference>
<feature type="region of interest" description="Disordered" evidence="1">
    <location>
        <begin position="504"/>
        <end position="525"/>
    </location>
</feature>
<feature type="region of interest" description="Disordered" evidence="1">
    <location>
        <begin position="139"/>
        <end position="183"/>
    </location>
</feature>
<accession>A0A139AI39</accession>
<feature type="compositionally biased region" description="Gly residues" evidence="1">
    <location>
        <begin position="433"/>
        <end position="454"/>
    </location>
</feature>
<organism evidence="2 3">
    <name type="scientific">Gonapodya prolifera (strain JEL478)</name>
    <name type="common">Monoblepharis prolifera</name>
    <dbReference type="NCBI Taxonomy" id="1344416"/>
    <lineage>
        <taxon>Eukaryota</taxon>
        <taxon>Fungi</taxon>
        <taxon>Fungi incertae sedis</taxon>
        <taxon>Chytridiomycota</taxon>
        <taxon>Chytridiomycota incertae sedis</taxon>
        <taxon>Monoblepharidomycetes</taxon>
        <taxon>Monoblepharidales</taxon>
        <taxon>Gonapodyaceae</taxon>
        <taxon>Gonapodya</taxon>
    </lineage>
</organism>
<dbReference type="Proteomes" id="UP000070544">
    <property type="component" value="Unassembled WGS sequence"/>
</dbReference>
<gene>
    <name evidence="2" type="ORF">M427DRAFT_302627</name>
</gene>
<dbReference type="Gene3D" id="1.25.40.20">
    <property type="entry name" value="Ankyrin repeat-containing domain"/>
    <property type="match status" value="1"/>
</dbReference>
<name>A0A139AI39_GONPJ</name>
<dbReference type="InterPro" id="IPR036770">
    <property type="entry name" value="Ankyrin_rpt-contain_sf"/>
</dbReference>
<keyword evidence="3" id="KW-1185">Reference proteome</keyword>
<sequence>MWALLKAAARWRPRGRERRRGSFSGPAADATAEVPQTPPPHESPLPTPPAPPHLPATVLQDLPAEILLMVADYLPFNRVHRLGSPFPLLCRTLRAKMYNPISVASRAVRRCGSVEDAFCAELKRDTLDPHVMRALADFASDDTGGSSSGANGGGGSGSGGGGSSSGEPEPHTEPEPPKEDSECPMTVISRVVARFAARHGPTAGLNLVRAACRGGHTDLLRCIAASMPGARELLISNVSCHVDAALSRTPSLLRFLIHELGADMYAEDQAAFFAAVQVDGTACIRVFLDADADRNQLDVGRALELAAFMNNTSTFYTLFRSSRGRAALQTRADLEGQMLHFCAASGLEEPLRVLAPDATPRAKAAAVISAARRGYARVVRALLETGDVPRHAAAEALEAARNAGETACVLELEEIVGEFSPTAVTTTAAASGSGSGSGTVLSGPGGAGSPGGGVMQQTGTMGMGPTVLYTIDPDTDVLYAPSAEDLSISISTQALGDSALDIRSLQAGTHPPPPSSLIPHPLAGDHPFPHPTANIPPRIQQLYYDASFIPLLLLDPPGPVPVPGAGSDRADSSSSECAWCCCPWTGRPSWWMTVLVRIRRGAGAGGGPAGEVGVPPLFQTPVQIRIRELRQMMNRMLNQ</sequence>
<evidence type="ECO:0000256" key="1">
    <source>
        <dbReference type="SAM" id="MobiDB-lite"/>
    </source>
</evidence>
<dbReference type="SUPFAM" id="SSF48403">
    <property type="entry name" value="Ankyrin repeat"/>
    <property type="match status" value="1"/>
</dbReference>
<feature type="region of interest" description="Disordered" evidence="1">
    <location>
        <begin position="427"/>
        <end position="459"/>
    </location>
</feature>
<feature type="region of interest" description="Disordered" evidence="1">
    <location>
        <begin position="13"/>
        <end position="54"/>
    </location>
</feature>
<proteinExistence type="predicted"/>
<dbReference type="EMBL" id="KQ965756">
    <property type="protein sequence ID" value="KXS16204.1"/>
    <property type="molecule type" value="Genomic_DNA"/>
</dbReference>
<feature type="compositionally biased region" description="Gly residues" evidence="1">
    <location>
        <begin position="146"/>
        <end position="164"/>
    </location>
</feature>
<feature type="compositionally biased region" description="Basic and acidic residues" evidence="1">
    <location>
        <begin position="168"/>
        <end position="181"/>
    </location>
</feature>
<protein>
    <submittedName>
        <fullName evidence="2">Uncharacterized protein</fullName>
    </submittedName>
</protein>
<dbReference type="AlphaFoldDB" id="A0A139AI39"/>
<dbReference type="OrthoDB" id="2180898at2759"/>